<dbReference type="PANTHER" id="PTHR10584:SF166">
    <property type="entry name" value="RIBOKINASE"/>
    <property type="match status" value="1"/>
</dbReference>
<keyword evidence="7" id="KW-1185">Reference proteome</keyword>
<comment type="similarity">
    <text evidence="1 4">Belongs to the carbohydrate kinase PfkB family.</text>
</comment>
<feature type="domain" description="Carbohydrate kinase PfkB" evidence="5">
    <location>
        <begin position="15"/>
        <end position="291"/>
    </location>
</feature>
<dbReference type="GO" id="GO:0016301">
    <property type="term" value="F:kinase activity"/>
    <property type="evidence" value="ECO:0007669"/>
    <property type="project" value="UniProtKB-KW"/>
</dbReference>
<proteinExistence type="inferred from homology"/>
<dbReference type="PROSITE" id="PS00584">
    <property type="entry name" value="PFKB_KINASES_2"/>
    <property type="match status" value="1"/>
</dbReference>
<sequence length="293" mass="31655">MASKSLILGAAFVDVIMDIAQMPESGGDATAKFKSNNVGGCAFNVYGAISHYLGKGSTDLLVPVGDGQYAEIVRQTLKEKGIPVILHENSFDNGWDLCLVEPSGERTFITVPGIEQHWDERWFSGINLTDYDYFYISGYEMEDPEAARVILKCLSKRKPGALVMFDASPRISHIESAILTEFLKADTIVNANEDEISYLSGKRTLAEQAADIYQKTKTPVIVTLGARGTYLYDANGGRLIPGKKVEVVNTIGAGDTHCGGVLAGLQEGMVIDEAVKLGNRLSAKVIQQEGGSL</sequence>
<evidence type="ECO:0000259" key="5">
    <source>
        <dbReference type="Pfam" id="PF00294"/>
    </source>
</evidence>
<reference evidence="6 7" key="1">
    <citation type="submission" date="2011-05" db="EMBL/GenBank/DDBJ databases">
        <authorList>
            <person name="Durkin A.S."/>
            <person name="Kim M."/>
            <person name="Radune D."/>
            <person name="Hostetler J."/>
            <person name="Torralba M."/>
            <person name="Gillis M."/>
            <person name="Methe B."/>
            <person name="Sutton G."/>
            <person name="Nelson K.E."/>
        </authorList>
    </citation>
    <scope>NUCLEOTIDE SEQUENCE [LARGE SCALE GENOMIC DNA]</scope>
    <source>
        <strain evidence="6 7">F0423</strain>
    </source>
</reference>
<keyword evidence="3 4" id="KW-0418">Kinase</keyword>
<comment type="caution">
    <text evidence="6">The sequence shown here is derived from an EMBL/GenBank/DDBJ whole genome shotgun (WGS) entry which is preliminary data.</text>
</comment>
<dbReference type="RefSeq" id="WP_003712605.1">
    <property type="nucleotide sequence ID" value="NZ_AFTL01000017.1"/>
</dbReference>
<dbReference type="InterPro" id="IPR029056">
    <property type="entry name" value="Ribokinase-like"/>
</dbReference>
<dbReference type="EMBL" id="AFTL01000017">
    <property type="protein sequence ID" value="EGS36422.1"/>
    <property type="molecule type" value="Genomic_DNA"/>
</dbReference>
<keyword evidence="2 4" id="KW-0808">Transferase</keyword>
<evidence type="ECO:0000256" key="3">
    <source>
        <dbReference type="ARBA" id="ARBA00022777"/>
    </source>
</evidence>
<dbReference type="PANTHER" id="PTHR10584">
    <property type="entry name" value="SUGAR KINASE"/>
    <property type="match status" value="1"/>
</dbReference>
<dbReference type="PRINTS" id="PR00990">
    <property type="entry name" value="RIBOKINASE"/>
</dbReference>
<dbReference type="Pfam" id="PF00294">
    <property type="entry name" value="PfkB"/>
    <property type="match status" value="1"/>
</dbReference>
<organism evidence="6 7">
    <name type="scientific">Limosilactobacillus oris F0423</name>
    <dbReference type="NCBI Taxonomy" id="944562"/>
    <lineage>
        <taxon>Bacteria</taxon>
        <taxon>Bacillati</taxon>
        <taxon>Bacillota</taxon>
        <taxon>Bacilli</taxon>
        <taxon>Lactobacillales</taxon>
        <taxon>Lactobacillaceae</taxon>
        <taxon>Limosilactobacillus</taxon>
    </lineage>
</organism>
<name>A0ABN0D3N4_9LACO</name>
<evidence type="ECO:0000256" key="1">
    <source>
        <dbReference type="ARBA" id="ARBA00010688"/>
    </source>
</evidence>
<dbReference type="SUPFAM" id="SSF53613">
    <property type="entry name" value="Ribokinase-like"/>
    <property type="match status" value="1"/>
</dbReference>
<evidence type="ECO:0000256" key="4">
    <source>
        <dbReference type="RuleBase" id="RU003704"/>
    </source>
</evidence>
<evidence type="ECO:0000313" key="7">
    <source>
        <dbReference type="Proteomes" id="UP000006035"/>
    </source>
</evidence>
<dbReference type="InterPro" id="IPR011611">
    <property type="entry name" value="PfkB_dom"/>
</dbReference>
<dbReference type="Gene3D" id="3.40.1190.20">
    <property type="match status" value="1"/>
</dbReference>
<evidence type="ECO:0000313" key="6">
    <source>
        <dbReference type="EMBL" id="EGS36422.1"/>
    </source>
</evidence>
<protein>
    <submittedName>
        <fullName evidence="6">Carbohydrate kinase, PfkB family</fullName>
    </submittedName>
</protein>
<dbReference type="InterPro" id="IPR002139">
    <property type="entry name" value="Ribo/fructo_kinase"/>
</dbReference>
<evidence type="ECO:0000256" key="2">
    <source>
        <dbReference type="ARBA" id="ARBA00022679"/>
    </source>
</evidence>
<accession>A0ABN0D3N4</accession>
<dbReference type="InterPro" id="IPR002173">
    <property type="entry name" value="Carboh/pur_kinase_PfkB_CS"/>
</dbReference>
<dbReference type="Proteomes" id="UP000006035">
    <property type="component" value="Unassembled WGS sequence"/>
</dbReference>
<gene>
    <name evidence="6" type="ORF">HMPREF9102_0239</name>
</gene>